<dbReference type="RefSeq" id="WP_069776156.1">
    <property type="nucleotide sequence ID" value="NZ_CP017151.1"/>
</dbReference>
<dbReference type="InterPro" id="IPR011051">
    <property type="entry name" value="RmlC_Cupin_sf"/>
</dbReference>
<dbReference type="Proteomes" id="UP000094714">
    <property type="component" value="Chromosome"/>
</dbReference>
<gene>
    <name evidence="2" type="ORF">LACFE_CDS1654</name>
</gene>
<evidence type="ECO:0000313" key="3">
    <source>
        <dbReference type="Proteomes" id="UP000094714"/>
    </source>
</evidence>
<dbReference type="SUPFAM" id="SSF51182">
    <property type="entry name" value="RmlC-like cupins"/>
    <property type="match status" value="1"/>
</dbReference>
<organism evidence="2 3">
    <name type="scientific">Limosilactobacillus fermentum</name>
    <name type="common">Lactobacillus fermentum</name>
    <dbReference type="NCBI Taxonomy" id="1613"/>
    <lineage>
        <taxon>Bacteria</taxon>
        <taxon>Bacillati</taxon>
        <taxon>Bacillota</taxon>
        <taxon>Bacilli</taxon>
        <taxon>Lactobacillales</taxon>
        <taxon>Lactobacillaceae</taxon>
        <taxon>Limosilactobacillus</taxon>
    </lineage>
</organism>
<evidence type="ECO:0000313" key="2">
    <source>
        <dbReference type="EMBL" id="AOR75098.1"/>
    </source>
</evidence>
<dbReference type="PATRIC" id="fig|1613.112.peg.1733"/>
<reference evidence="2 3" key="1">
    <citation type="submission" date="2016-09" db="EMBL/GenBank/DDBJ databases">
        <title>Genome Sequence of the Lactobacillus fermentum strain NCC2970 (CNCM I-5068).</title>
        <authorList>
            <person name="Barretto C."/>
            <person name="Ngom-Bru C."/>
            <person name="Genevaz A."/>
            <person name="Fournier C."/>
            <person name="Moine D."/>
            <person name="Kassam M."/>
            <person name="Iltis A."/>
            <person name="Sagory-Zalkind P."/>
            <person name="Faucherand G."/>
            <person name="Descombes P."/>
            <person name="Duboux S."/>
        </authorList>
    </citation>
    <scope>NUCLEOTIDE SEQUENCE [LARGE SCALE GENOMIC DNA]</scope>
    <source>
        <strain evidence="2 3">NCC2970</strain>
    </source>
</reference>
<accession>A0A1D7ZYZ7</accession>
<evidence type="ECO:0000259" key="1">
    <source>
        <dbReference type="Pfam" id="PF12973"/>
    </source>
</evidence>
<dbReference type="AlphaFoldDB" id="A0A1D7ZYZ7"/>
<dbReference type="Gene3D" id="2.60.120.10">
    <property type="entry name" value="Jelly Rolls"/>
    <property type="match status" value="1"/>
</dbReference>
<dbReference type="Pfam" id="PF12973">
    <property type="entry name" value="Cupin_7"/>
    <property type="match status" value="1"/>
</dbReference>
<name>A0A1D7ZYZ7_LIMFE</name>
<dbReference type="InterPro" id="IPR014710">
    <property type="entry name" value="RmlC-like_jellyroll"/>
</dbReference>
<proteinExistence type="predicted"/>
<protein>
    <recommendedName>
        <fullName evidence="1">ChrR-like cupin domain-containing protein</fullName>
    </recommendedName>
</protein>
<dbReference type="EMBL" id="CP017151">
    <property type="protein sequence ID" value="AOR75098.1"/>
    <property type="molecule type" value="Genomic_DNA"/>
</dbReference>
<sequence length="126" mass="14435">MVANDDQPWLPYEEDGHVHLYLKNLLTPDQIGGCVMLLDYPADHITEWHDHSFTHAAFVLDGIFVNESQFDQTELYFGPGNFVCGPKGQIMRHGASPEQDCHCYFLTDQPFSLHYLDQETVAKARH</sequence>
<feature type="domain" description="ChrR-like cupin" evidence="1">
    <location>
        <begin position="2"/>
        <end position="105"/>
    </location>
</feature>
<dbReference type="InterPro" id="IPR025979">
    <property type="entry name" value="ChrR-like_cupin_dom"/>
</dbReference>